<sequence length="410" mass="44400">MRRARTMRPALLIVACCTRVDALQLHHHKTVRRRDVSQKALRLDQPLLRIGNKVTNWVPAVGAVAGATVVGAAAVVAGGYGLYYAGNLVAGANLAGPDWAKRRVGQLKAVGESVSLAFQDLQRDDSITLEDTWAPCLLEAREDFGEWRGGPAYTAYRFKLKQGSKAILPLELGQEVTFVGLDDRNRPVRASFPLASGRREPGYVEIVAPAAGARRDARVAMGGCTPDQKAVVDAFDQLQAGGEAAVRPGRLAFQYEGSYLPITKLTCFCEEAGALPIIQLLKESLPRGQSTIDKASVFWINGDEDDFALYDGLEALFYKFARKMELACVVDGELHANAQPAGSSDEGKRLAKRKKTSDLVFQRNSDLSGAVEPWAPGTLAVVAGPDHFVDQVVSHLTLTKGYPADCVVYF</sequence>
<dbReference type="AlphaFoldDB" id="A0A8J2SMM4"/>
<keyword evidence="7" id="KW-1185">Reference proteome</keyword>
<keyword evidence="5" id="KW-0732">Signal</keyword>
<evidence type="ECO:0000256" key="1">
    <source>
        <dbReference type="ARBA" id="ARBA00001974"/>
    </source>
</evidence>
<proteinExistence type="predicted"/>
<evidence type="ECO:0008006" key="8">
    <source>
        <dbReference type="Google" id="ProtNLM"/>
    </source>
</evidence>
<keyword evidence="4" id="KW-0560">Oxidoreductase</keyword>
<gene>
    <name evidence="6" type="ORF">PECAL_5P05560</name>
</gene>
<feature type="chain" id="PRO_5035310074" description="FAD-binding FR-type domain-containing protein" evidence="5">
    <location>
        <begin position="23"/>
        <end position="410"/>
    </location>
</feature>
<dbReference type="Proteomes" id="UP000789595">
    <property type="component" value="Unassembled WGS sequence"/>
</dbReference>
<comment type="caution">
    <text evidence="6">The sequence shown here is derived from an EMBL/GenBank/DDBJ whole genome shotgun (WGS) entry which is preliminary data.</text>
</comment>
<dbReference type="InterPro" id="IPR039261">
    <property type="entry name" value="FNR_nucleotide-bd"/>
</dbReference>
<evidence type="ECO:0000256" key="4">
    <source>
        <dbReference type="ARBA" id="ARBA00023002"/>
    </source>
</evidence>
<dbReference type="OrthoDB" id="202431at2759"/>
<dbReference type="GO" id="GO:0016491">
    <property type="term" value="F:oxidoreductase activity"/>
    <property type="evidence" value="ECO:0007669"/>
    <property type="project" value="UniProtKB-KW"/>
</dbReference>
<evidence type="ECO:0000313" key="6">
    <source>
        <dbReference type="EMBL" id="CAH0376003.1"/>
    </source>
</evidence>
<dbReference type="GO" id="GO:0071949">
    <property type="term" value="F:FAD binding"/>
    <property type="evidence" value="ECO:0007669"/>
    <property type="project" value="TreeGrafter"/>
</dbReference>
<evidence type="ECO:0000313" key="7">
    <source>
        <dbReference type="Proteomes" id="UP000789595"/>
    </source>
</evidence>
<dbReference type="EMBL" id="CAKKNE010000005">
    <property type="protein sequence ID" value="CAH0376003.1"/>
    <property type="molecule type" value="Genomic_DNA"/>
</dbReference>
<name>A0A8J2SMM4_9STRA</name>
<accession>A0A8J2SMM4</accession>
<comment type="cofactor">
    <cofactor evidence="1">
        <name>FAD</name>
        <dbReference type="ChEBI" id="CHEBI:57692"/>
    </cofactor>
</comment>
<dbReference type="SUPFAM" id="SSF52343">
    <property type="entry name" value="Ferredoxin reductase-like, C-terminal NADP-linked domain"/>
    <property type="match status" value="1"/>
</dbReference>
<dbReference type="InterPro" id="IPR001834">
    <property type="entry name" value="CBR-like"/>
</dbReference>
<dbReference type="Gene3D" id="3.40.50.80">
    <property type="entry name" value="Nucleotide-binding domain of ferredoxin-NADP reductase (FNR) module"/>
    <property type="match status" value="1"/>
</dbReference>
<keyword evidence="3" id="KW-0274">FAD</keyword>
<keyword evidence="2" id="KW-0285">Flavoprotein</keyword>
<evidence type="ECO:0000256" key="2">
    <source>
        <dbReference type="ARBA" id="ARBA00022630"/>
    </source>
</evidence>
<organism evidence="6 7">
    <name type="scientific">Pelagomonas calceolata</name>
    <dbReference type="NCBI Taxonomy" id="35677"/>
    <lineage>
        <taxon>Eukaryota</taxon>
        <taxon>Sar</taxon>
        <taxon>Stramenopiles</taxon>
        <taxon>Ochrophyta</taxon>
        <taxon>Pelagophyceae</taxon>
        <taxon>Pelagomonadales</taxon>
        <taxon>Pelagomonadaceae</taxon>
        <taxon>Pelagomonas</taxon>
    </lineage>
</organism>
<dbReference type="PANTHER" id="PTHR19370:SF185">
    <property type="entry name" value="NADH-CYTOCHROME B5 REDUCTASE"/>
    <property type="match status" value="1"/>
</dbReference>
<evidence type="ECO:0000256" key="5">
    <source>
        <dbReference type="SAM" id="SignalP"/>
    </source>
</evidence>
<protein>
    <recommendedName>
        <fullName evidence="8">FAD-binding FR-type domain-containing protein</fullName>
    </recommendedName>
</protein>
<reference evidence="6" key="1">
    <citation type="submission" date="2021-11" db="EMBL/GenBank/DDBJ databases">
        <authorList>
            <consortium name="Genoscope - CEA"/>
            <person name="William W."/>
        </authorList>
    </citation>
    <scope>NUCLEOTIDE SEQUENCE</scope>
</reference>
<dbReference type="PANTHER" id="PTHR19370">
    <property type="entry name" value="NADH-CYTOCHROME B5 REDUCTASE"/>
    <property type="match status" value="1"/>
</dbReference>
<evidence type="ECO:0000256" key="3">
    <source>
        <dbReference type="ARBA" id="ARBA00022827"/>
    </source>
</evidence>
<feature type="signal peptide" evidence="5">
    <location>
        <begin position="1"/>
        <end position="22"/>
    </location>
</feature>